<keyword evidence="2" id="KW-1185">Reference proteome</keyword>
<dbReference type="AlphaFoldDB" id="A0A1M4VZ05"/>
<organism evidence="1 2">
    <name type="scientific">Thermomonas hydrothermalis</name>
    <dbReference type="NCBI Taxonomy" id="213588"/>
    <lineage>
        <taxon>Bacteria</taxon>
        <taxon>Pseudomonadati</taxon>
        <taxon>Pseudomonadota</taxon>
        <taxon>Gammaproteobacteria</taxon>
        <taxon>Lysobacterales</taxon>
        <taxon>Lysobacteraceae</taxon>
        <taxon>Thermomonas</taxon>
    </lineage>
</organism>
<evidence type="ECO:0000313" key="1">
    <source>
        <dbReference type="EMBL" id="SHE74241.1"/>
    </source>
</evidence>
<dbReference type="Proteomes" id="UP000242857">
    <property type="component" value="Unassembled WGS sequence"/>
</dbReference>
<protein>
    <submittedName>
        <fullName evidence="1">Uncharacterized protein</fullName>
    </submittedName>
</protein>
<sequence>MLRFADTPSRFETTHQRLKDLADYFGVSQNKAAAYAINLLWEQLQADDELAAGAAFTRQGTKIGGIRYLGLPADEADELRAKAARTQARAAQGVPAPYFDDDEITRNMFFGLLPQDVQDAIRAEADPVARRQRFQAAVDAALADDATDG</sequence>
<evidence type="ECO:0000313" key="2">
    <source>
        <dbReference type="Proteomes" id="UP000242857"/>
    </source>
</evidence>
<accession>A0A1M4VZ05</accession>
<reference evidence="2" key="1">
    <citation type="submission" date="2016-11" db="EMBL/GenBank/DDBJ databases">
        <authorList>
            <person name="Varghese N."/>
            <person name="Submissions S."/>
        </authorList>
    </citation>
    <scope>NUCLEOTIDE SEQUENCE [LARGE SCALE GENOMIC DNA]</scope>
    <source>
        <strain evidence="2">DSM 14834</strain>
    </source>
</reference>
<name>A0A1M4VZ05_9GAMM</name>
<dbReference type="OrthoDB" id="5298009at2"/>
<gene>
    <name evidence="1" type="ORF">SAMN02745204_01046</name>
</gene>
<dbReference type="STRING" id="213588.SAMN02745204_01046"/>
<proteinExistence type="predicted"/>
<dbReference type="RefSeq" id="WP_143148814.1">
    <property type="nucleotide sequence ID" value="NZ_FQUK01000013.1"/>
</dbReference>
<dbReference type="EMBL" id="FQUK01000013">
    <property type="protein sequence ID" value="SHE74241.1"/>
    <property type="molecule type" value="Genomic_DNA"/>
</dbReference>